<dbReference type="Gene3D" id="3.40.50.1360">
    <property type="match status" value="1"/>
</dbReference>
<evidence type="ECO:0000256" key="2">
    <source>
        <dbReference type="ARBA" id="ARBA00023015"/>
    </source>
</evidence>
<dbReference type="InterPro" id="IPR001034">
    <property type="entry name" value="DeoR_HTH"/>
</dbReference>
<dbReference type="InterPro" id="IPR036390">
    <property type="entry name" value="WH_DNA-bd_sf"/>
</dbReference>
<evidence type="ECO:0000256" key="1">
    <source>
        <dbReference type="ARBA" id="ARBA00022491"/>
    </source>
</evidence>
<dbReference type="InterPro" id="IPR014036">
    <property type="entry name" value="DeoR-like_C"/>
</dbReference>
<keyword evidence="7" id="KW-1185">Reference proteome</keyword>
<accession>A0ABX7UVT6</accession>
<evidence type="ECO:0000313" key="6">
    <source>
        <dbReference type="EMBL" id="QTF09848.1"/>
    </source>
</evidence>
<keyword evidence="2" id="KW-0805">Transcription regulation</keyword>
<keyword evidence="1" id="KW-0678">Repressor</keyword>
<reference evidence="6 7" key="1">
    <citation type="submission" date="2020-03" db="EMBL/GenBank/DDBJ databases">
        <authorList>
            <person name="Bakhshi Ganjeh M."/>
        </authorList>
    </citation>
    <scope>NUCLEOTIDE SEQUENCE [LARGE SCALE GENOMIC DNA]</scope>
    <source>
        <strain evidence="7">Iran 50</strain>
    </source>
</reference>
<organism evidence="6 7">
    <name type="scientific">Brenneria izadpanahii</name>
    <dbReference type="NCBI Taxonomy" id="2722756"/>
    <lineage>
        <taxon>Bacteria</taxon>
        <taxon>Pseudomonadati</taxon>
        <taxon>Pseudomonadota</taxon>
        <taxon>Gammaproteobacteria</taxon>
        <taxon>Enterobacterales</taxon>
        <taxon>Pectobacteriaceae</taxon>
        <taxon>Brenneria</taxon>
    </lineage>
</organism>
<dbReference type="Pfam" id="PF08220">
    <property type="entry name" value="HTH_DeoR"/>
    <property type="match status" value="1"/>
</dbReference>
<sequence length="253" mass="27773">MSKAKQLRQAKILAEINESSSLRIAELAKRHKVSTETIRRDLDELTNSGHLNRTYGGAVKAESSEPSVTERHRLFVAERERIARETVNHIKTGRIFMIGSGATTLHVARRMAIDMKNVTVITHSFGVATVLSINPSIRVIVIPGEYESTEGSVVGALAVSFLNQYFVDYAILGASGISAEGPSDALIDFGAVYGAMANRASETLIVADHSKFGMTYPSRYTSWHQVGKLITDQQPLDSLRDALQKNHVDVYIT</sequence>
<dbReference type="SMART" id="SM00420">
    <property type="entry name" value="HTH_DEOR"/>
    <property type="match status" value="1"/>
</dbReference>
<protein>
    <submittedName>
        <fullName evidence="6">DeoR/GlpR transcriptional regulator</fullName>
    </submittedName>
</protein>
<dbReference type="PROSITE" id="PS00894">
    <property type="entry name" value="HTH_DEOR_1"/>
    <property type="match status" value="1"/>
</dbReference>
<dbReference type="Pfam" id="PF00455">
    <property type="entry name" value="DeoRC"/>
    <property type="match status" value="1"/>
</dbReference>
<keyword evidence="3" id="KW-0238">DNA-binding</keyword>
<dbReference type="SMART" id="SM01134">
    <property type="entry name" value="DeoRC"/>
    <property type="match status" value="1"/>
</dbReference>
<dbReference type="Gene3D" id="1.10.10.10">
    <property type="entry name" value="Winged helix-like DNA-binding domain superfamily/Winged helix DNA-binding domain"/>
    <property type="match status" value="1"/>
</dbReference>
<feature type="domain" description="HTH deoR-type" evidence="5">
    <location>
        <begin position="5"/>
        <end position="60"/>
    </location>
</feature>
<dbReference type="SUPFAM" id="SSF100950">
    <property type="entry name" value="NagB/RpiA/CoA transferase-like"/>
    <property type="match status" value="1"/>
</dbReference>
<keyword evidence="4" id="KW-0804">Transcription</keyword>
<evidence type="ECO:0000256" key="4">
    <source>
        <dbReference type="ARBA" id="ARBA00023163"/>
    </source>
</evidence>
<dbReference type="Proteomes" id="UP000671960">
    <property type="component" value="Chromosome"/>
</dbReference>
<evidence type="ECO:0000313" key="7">
    <source>
        <dbReference type="Proteomes" id="UP000671960"/>
    </source>
</evidence>
<evidence type="ECO:0000259" key="5">
    <source>
        <dbReference type="PROSITE" id="PS51000"/>
    </source>
</evidence>
<dbReference type="InterPro" id="IPR018356">
    <property type="entry name" value="Tscrpt_reg_HTH_DeoR_CS"/>
</dbReference>
<dbReference type="RefSeq" id="WP_208228339.1">
    <property type="nucleotide sequence ID" value="NZ_CP050854.1"/>
</dbReference>
<dbReference type="PROSITE" id="PS51000">
    <property type="entry name" value="HTH_DEOR_2"/>
    <property type="match status" value="1"/>
</dbReference>
<name>A0ABX7UVT6_9GAMM</name>
<gene>
    <name evidence="6" type="ORF">HC231_19400</name>
</gene>
<dbReference type="InterPro" id="IPR037171">
    <property type="entry name" value="NagB/RpiA_transferase-like"/>
</dbReference>
<dbReference type="PANTHER" id="PTHR30363:SF4">
    <property type="entry name" value="GLYCEROL-3-PHOSPHATE REGULON REPRESSOR"/>
    <property type="match status" value="1"/>
</dbReference>
<evidence type="ECO:0000256" key="3">
    <source>
        <dbReference type="ARBA" id="ARBA00023125"/>
    </source>
</evidence>
<dbReference type="InterPro" id="IPR050313">
    <property type="entry name" value="Carb_Metab_HTH_regulators"/>
</dbReference>
<dbReference type="SUPFAM" id="SSF46785">
    <property type="entry name" value="Winged helix' DNA-binding domain"/>
    <property type="match status" value="1"/>
</dbReference>
<dbReference type="EMBL" id="CP050854">
    <property type="protein sequence ID" value="QTF09848.1"/>
    <property type="molecule type" value="Genomic_DNA"/>
</dbReference>
<proteinExistence type="predicted"/>
<dbReference type="InterPro" id="IPR036388">
    <property type="entry name" value="WH-like_DNA-bd_sf"/>
</dbReference>
<dbReference type="PRINTS" id="PR00037">
    <property type="entry name" value="HTHLACR"/>
</dbReference>
<dbReference type="PANTHER" id="PTHR30363">
    <property type="entry name" value="HTH-TYPE TRANSCRIPTIONAL REGULATOR SRLR-RELATED"/>
    <property type="match status" value="1"/>
</dbReference>